<name>A0A9D2LKB2_9FIRM</name>
<dbReference type="Proteomes" id="UP000823824">
    <property type="component" value="Unassembled WGS sequence"/>
</dbReference>
<reference evidence="2" key="1">
    <citation type="journal article" date="2021" name="PeerJ">
        <title>Extensive microbial diversity within the chicken gut microbiome revealed by metagenomics and culture.</title>
        <authorList>
            <person name="Gilroy R."/>
            <person name="Ravi A."/>
            <person name="Getino M."/>
            <person name="Pursley I."/>
            <person name="Horton D.L."/>
            <person name="Alikhan N.F."/>
            <person name="Baker D."/>
            <person name="Gharbi K."/>
            <person name="Hall N."/>
            <person name="Watson M."/>
            <person name="Adriaenssens E.M."/>
            <person name="Foster-Nyarko E."/>
            <person name="Jarju S."/>
            <person name="Secka A."/>
            <person name="Antonio M."/>
            <person name="Oren A."/>
            <person name="Chaudhuri R.R."/>
            <person name="La Ragione R."/>
            <person name="Hildebrand F."/>
            <person name="Pallen M.J."/>
        </authorList>
    </citation>
    <scope>NUCLEOTIDE SEQUENCE</scope>
    <source>
        <strain evidence="2">ChiBcec18-1249</strain>
    </source>
</reference>
<dbReference type="EMBL" id="DWZJ01000103">
    <property type="protein sequence ID" value="HJB14279.1"/>
    <property type="molecule type" value="Genomic_DNA"/>
</dbReference>
<reference evidence="2" key="2">
    <citation type="submission" date="2021-04" db="EMBL/GenBank/DDBJ databases">
        <authorList>
            <person name="Gilroy R."/>
        </authorList>
    </citation>
    <scope>NUCLEOTIDE SEQUENCE</scope>
    <source>
        <strain evidence="2">ChiBcec18-1249</strain>
    </source>
</reference>
<accession>A0A9D2LKB2</accession>
<comment type="caution">
    <text evidence="2">The sequence shown here is derived from an EMBL/GenBank/DDBJ whole genome shotgun (WGS) entry which is preliminary data.</text>
</comment>
<protein>
    <submittedName>
        <fullName evidence="2">HD domain-containing protein</fullName>
    </submittedName>
</protein>
<dbReference type="AlphaFoldDB" id="A0A9D2LKB2"/>
<evidence type="ECO:0000313" key="3">
    <source>
        <dbReference type="Proteomes" id="UP000823824"/>
    </source>
</evidence>
<gene>
    <name evidence="2" type="ORF">H9787_11305</name>
</gene>
<dbReference type="SMART" id="SM00471">
    <property type="entry name" value="HDc"/>
    <property type="match status" value="1"/>
</dbReference>
<dbReference type="InterPro" id="IPR003607">
    <property type="entry name" value="HD/PDEase_dom"/>
</dbReference>
<organism evidence="2 3">
    <name type="scientific">Candidatus Oscillibacter excrementigallinarum</name>
    <dbReference type="NCBI Taxonomy" id="2838716"/>
    <lineage>
        <taxon>Bacteria</taxon>
        <taxon>Bacillati</taxon>
        <taxon>Bacillota</taxon>
        <taxon>Clostridia</taxon>
        <taxon>Eubacteriales</taxon>
        <taxon>Oscillospiraceae</taxon>
        <taxon>Oscillibacter</taxon>
    </lineage>
</organism>
<feature type="domain" description="HD/PDEase" evidence="1">
    <location>
        <begin position="49"/>
        <end position="183"/>
    </location>
</feature>
<dbReference type="SUPFAM" id="SSF109604">
    <property type="entry name" value="HD-domain/PDEase-like"/>
    <property type="match status" value="1"/>
</dbReference>
<dbReference type="Gene3D" id="1.10.3210.10">
    <property type="entry name" value="Hypothetical protein af1432"/>
    <property type="match status" value="1"/>
</dbReference>
<sequence length="341" mass="38409">MTENWPLYHPEVPEFLRRLAETPPMARLRQVGMNCGCEYTSFPRFAGWAPYSRFDHSLGVALIVWHFTGDIRQSTAGLLHDVATPAFAHVVDFLHGDHLRQESTEGRTAELIAQSPELQALLGEYGLTTADVADYHRYPIADNDSPQLSADRLEYTLGDLRCYGFAGADAIRAFYEDLTVWQDEAGRPELAFRTPETACAFTAAALSVSRVYVADEDRFAMQALADLLRDAVGREVLTEDDLYQEEPFVIQRLEADPVSAAWWRRFRRFCRVERRAERPEGGIWYRIPAKLRYIDPLVAGRGRVSRLDGGVRQAQEAFLATDFTCWIGVPEGAGKANDGKS</sequence>
<proteinExistence type="predicted"/>
<evidence type="ECO:0000259" key="1">
    <source>
        <dbReference type="SMART" id="SM00471"/>
    </source>
</evidence>
<dbReference type="CDD" id="cd00077">
    <property type="entry name" value="HDc"/>
    <property type="match status" value="1"/>
</dbReference>
<evidence type="ECO:0000313" key="2">
    <source>
        <dbReference type="EMBL" id="HJB14279.1"/>
    </source>
</evidence>